<reference evidence="1" key="1">
    <citation type="submission" date="2023-07" db="EMBL/GenBank/DDBJ databases">
        <title>Chromosome-level genome assembly of Artemia franciscana.</title>
        <authorList>
            <person name="Jo E."/>
        </authorList>
    </citation>
    <scope>NUCLEOTIDE SEQUENCE</scope>
    <source>
        <tissue evidence="1">Whole body</tissue>
    </source>
</reference>
<organism evidence="1 2">
    <name type="scientific">Artemia franciscana</name>
    <name type="common">Brine shrimp</name>
    <name type="synonym">Artemia sanfranciscana</name>
    <dbReference type="NCBI Taxonomy" id="6661"/>
    <lineage>
        <taxon>Eukaryota</taxon>
        <taxon>Metazoa</taxon>
        <taxon>Ecdysozoa</taxon>
        <taxon>Arthropoda</taxon>
        <taxon>Crustacea</taxon>
        <taxon>Branchiopoda</taxon>
        <taxon>Anostraca</taxon>
        <taxon>Artemiidae</taxon>
        <taxon>Artemia</taxon>
    </lineage>
</organism>
<dbReference type="Proteomes" id="UP001187531">
    <property type="component" value="Unassembled WGS sequence"/>
</dbReference>
<dbReference type="EMBL" id="JAVRJZ010000009">
    <property type="protein sequence ID" value="KAK2718329.1"/>
    <property type="molecule type" value="Genomic_DNA"/>
</dbReference>
<proteinExistence type="predicted"/>
<name>A0AA88I1E7_ARTSF</name>
<gene>
    <name evidence="1" type="ORF">QYM36_005589</name>
</gene>
<evidence type="ECO:0000313" key="1">
    <source>
        <dbReference type="EMBL" id="KAK2718329.1"/>
    </source>
</evidence>
<accession>A0AA88I1E7</accession>
<dbReference type="AlphaFoldDB" id="A0AA88I1E7"/>
<protein>
    <submittedName>
        <fullName evidence="1">Uncharacterized protein</fullName>
    </submittedName>
</protein>
<evidence type="ECO:0000313" key="2">
    <source>
        <dbReference type="Proteomes" id="UP001187531"/>
    </source>
</evidence>
<keyword evidence="2" id="KW-1185">Reference proteome</keyword>
<comment type="caution">
    <text evidence="1">The sequence shown here is derived from an EMBL/GenBank/DDBJ whole genome shotgun (WGS) entry which is preliminary data.</text>
</comment>
<sequence length="105" mass="12157">MWCSNCSQRRRQSRLLLINVVSVAKAIKSTRDKIPLDRFAEPEAKITEYYNVSSLTDEVLEKALTIGKQSVNEVSKSHGFKVVQFYAQKCGLVKLERLWRKHFIV</sequence>